<dbReference type="GO" id="GO:0007165">
    <property type="term" value="P:signal transduction"/>
    <property type="evidence" value="ECO:0007669"/>
    <property type="project" value="TreeGrafter"/>
</dbReference>
<evidence type="ECO:0000256" key="4">
    <source>
        <dbReference type="SAM" id="MobiDB-lite"/>
    </source>
</evidence>
<reference evidence="6" key="1">
    <citation type="submission" date="2025-08" db="UniProtKB">
        <authorList>
            <consortium name="Ensembl"/>
        </authorList>
    </citation>
    <scope>IDENTIFICATION</scope>
</reference>
<dbReference type="CTD" id="81610"/>
<feature type="compositionally biased region" description="Low complexity" evidence="4">
    <location>
        <begin position="333"/>
        <end position="343"/>
    </location>
</feature>
<feature type="region of interest" description="Disordered" evidence="4">
    <location>
        <begin position="408"/>
        <end position="435"/>
    </location>
</feature>
<dbReference type="FunFam" id="3.30.870.10:FF:000004">
    <property type="entry name" value="protein FAM83H isoform X2"/>
    <property type="match status" value="1"/>
</dbReference>
<dbReference type="PANTHER" id="PTHR16181:SF29">
    <property type="entry name" value="PROTEIN FAM83A-RELATED"/>
    <property type="match status" value="1"/>
</dbReference>
<name>A0A3B3RTW7_9TELE</name>
<feature type="compositionally biased region" description="Low complexity" evidence="4">
    <location>
        <begin position="351"/>
        <end position="360"/>
    </location>
</feature>
<evidence type="ECO:0000256" key="2">
    <source>
        <dbReference type="ARBA" id="ARBA00006937"/>
    </source>
</evidence>
<dbReference type="Gene3D" id="3.30.870.10">
    <property type="entry name" value="Endonuclease Chain A"/>
    <property type="match status" value="1"/>
</dbReference>
<evidence type="ECO:0000256" key="3">
    <source>
        <dbReference type="ARBA" id="ARBA00022490"/>
    </source>
</evidence>
<comment type="similarity">
    <text evidence="2">Belongs to the FAM83 family.</text>
</comment>
<dbReference type="GO" id="GO:0070372">
    <property type="term" value="P:regulation of ERK1 and ERK2 cascade"/>
    <property type="evidence" value="ECO:0007669"/>
    <property type="project" value="TreeGrafter"/>
</dbReference>
<dbReference type="AlphaFoldDB" id="A0A3B3RTW7"/>
<keyword evidence="3" id="KW-0963">Cytoplasm</keyword>
<dbReference type="PANTHER" id="PTHR16181">
    <property type="entry name" value="PROTEIN FAM83A-RELATED"/>
    <property type="match status" value="1"/>
</dbReference>
<dbReference type="GO" id="GO:1902480">
    <property type="term" value="P:protein localization to mitotic spindle"/>
    <property type="evidence" value="ECO:0007669"/>
    <property type="project" value="TreeGrafter"/>
</dbReference>
<comment type="subcellular location">
    <subcellularLocation>
        <location evidence="1">Cytoplasm</location>
    </subcellularLocation>
</comment>
<dbReference type="Pfam" id="PF07894">
    <property type="entry name" value="SACK1"/>
    <property type="match status" value="1"/>
</dbReference>
<dbReference type="GO" id="GO:0097431">
    <property type="term" value="C:mitotic spindle pole"/>
    <property type="evidence" value="ECO:0007669"/>
    <property type="project" value="TreeGrafter"/>
</dbReference>
<evidence type="ECO:0000256" key="1">
    <source>
        <dbReference type="ARBA" id="ARBA00004496"/>
    </source>
</evidence>
<dbReference type="GeneTree" id="ENSGT00940000158405"/>
<dbReference type="InterPro" id="IPR050944">
    <property type="entry name" value="FAM83"/>
</dbReference>
<dbReference type="RefSeq" id="XP_023652386.1">
    <property type="nucleotide sequence ID" value="XM_023796618.2"/>
</dbReference>
<protein>
    <submittedName>
        <fullName evidence="6">Family with sequence similarity 83 member D</fullName>
    </submittedName>
</protein>
<dbReference type="Ensembl" id="ENSPKIT00000001923.1">
    <property type="protein sequence ID" value="ENSPKIP00000021290.1"/>
    <property type="gene ID" value="ENSPKIG00000005759.1"/>
</dbReference>
<keyword evidence="7" id="KW-1185">Reference proteome</keyword>
<dbReference type="GO" id="GO:0005829">
    <property type="term" value="C:cytosol"/>
    <property type="evidence" value="ECO:0007669"/>
    <property type="project" value="TreeGrafter"/>
</dbReference>
<dbReference type="OrthoDB" id="9882762at2759"/>
<organism evidence="6 7">
    <name type="scientific">Paramormyrops kingsleyae</name>
    <dbReference type="NCBI Taxonomy" id="1676925"/>
    <lineage>
        <taxon>Eukaryota</taxon>
        <taxon>Metazoa</taxon>
        <taxon>Chordata</taxon>
        <taxon>Craniata</taxon>
        <taxon>Vertebrata</taxon>
        <taxon>Euteleostomi</taxon>
        <taxon>Actinopterygii</taxon>
        <taxon>Neopterygii</taxon>
        <taxon>Teleostei</taxon>
        <taxon>Osteoglossocephala</taxon>
        <taxon>Osteoglossomorpha</taxon>
        <taxon>Osteoglossiformes</taxon>
        <taxon>Mormyridae</taxon>
        <taxon>Paramormyrops</taxon>
    </lineage>
</organism>
<feature type="region of interest" description="Disordered" evidence="4">
    <location>
        <begin position="314"/>
        <end position="361"/>
    </location>
</feature>
<evidence type="ECO:0000313" key="6">
    <source>
        <dbReference type="Ensembl" id="ENSPKIP00000021290.1"/>
    </source>
</evidence>
<feature type="domain" description="Scaffolding anchor of CK1" evidence="5">
    <location>
        <begin position="23"/>
        <end position="292"/>
    </location>
</feature>
<dbReference type="KEGG" id="pki:111835878"/>
<accession>A0A3B3RTW7</accession>
<dbReference type="GO" id="GO:1902808">
    <property type="term" value="P:positive regulation of cell cycle G1/S phase transition"/>
    <property type="evidence" value="ECO:0007669"/>
    <property type="project" value="TreeGrafter"/>
</dbReference>
<sequence>MALSQCLDDSPGPRIFRRGGDLHVQQLYDERHRLALEVLIADGLQPFLSFLEKEKMPNFLSDAEIRYISSAAVVPRCASLEDLGPEHSVSGSMDCSSVTYFPDVSDVEPPLLELGWPGFTTGSFRGVTRAVAHFQPSYGECIYSCKEAARKMIKSAKEVIAVVTDSLTDADIFRDLQEACTQRRVPVYILLDRACVPAFLQMCGNLDICLDDLQLMRVRTITGATYFLRSGAKLTGQVHERFMLIDGNRVATGSYRFTWTDGKLNSSNLIELSGQISEKFDEEFRILYAQSLPLASYPHTLPDTKNRIKSDSLIQKKVPPPSPLMPALQLARAASTPSRAPPAGAAPPSSPGSGQESPASDISTIGEDWMEQAHMRDVLGGAGLAAGVELAFAAPTCHVATQTDFSTEERCSQTAQEAQPDPAAPEPTSLPLTHPGSPPHRLTICPPIPRCSPPGGHLRDCFLKLTKERQYHYSAIRSKLDHMVALLAQRRELGDLTNLNVGPGLLRVCKEPVRGPVADGLLMSPWPKARCLH</sequence>
<proteinExistence type="inferred from homology"/>
<dbReference type="InterPro" id="IPR012461">
    <property type="entry name" value="SACK1"/>
</dbReference>
<dbReference type="GO" id="GO:0019901">
    <property type="term" value="F:protein kinase binding"/>
    <property type="evidence" value="ECO:0007669"/>
    <property type="project" value="TreeGrafter"/>
</dbReference>
<evidence type="ECO:0000259" key="5">
    <source>
        <dbReference type="Pfam" id="PF07894"/>
    </source>
</evidence>
<dbReference type="STRING" id="1676925.ENSPKIP00000021290"/>
<reference evidence="6" key="2">
    <citation type="submission" date="2025-09" db="UniProtKB">
        <authorList>
            <consortium name="Ensembl"/>
        </authorList>
    </citation>
    <scope>IDENTIFICATION</scope>
</reference>
<dbReference type="Proteomes" id="UP000261540">
    <property type="component" value="Unplaced"/>
</dbReference>
<dbReference type="SUPFAM" id="SSF56024">
    <property type="entry name" value="Phospholipase D/nuclease"/>
    <property type="match status" value="1"/>
</dbReference>
<evidence type="ECO:0000313" key="7">
    <source>
        <dbReference type="Proteomes" id="UP000261540"/>
    </source>
</evidence>
<dbReference type="GO" id="GO:0032006">
    <property type="term" value="P:regulation of TOR signaling"/>
    <property type="evidence" value="ECO:0007669"/>
    <property type="project" value="TreeGrafter"/>
</dbReference>
<dbReference type="GeneID" id="111835878"/>